<comment type="caution">
    <text evidence="1">The sequence shown here is derived from an EMBL/GenBank/DDBJ whole genome shotgun (WGS) entry which is preliminary data.</text>
</comment>
<accession>A0A9X0D4E1</accession>
<keyword evidence="2" id="KW-1185">Reference proteome</keyword>
<dbReference type="AlphaFoldDB" id="A0A9X0D4E1"/>
<gene>
    <name evidence="1" type="ORF">OS493_012470</name>
</gene>
<reference evidence="1" key="1">
    <citation type="submission" date="2023-01" db="EMBL/GenBank/DDBJ databases">
        <title>Genome assembly of the deep-sea coral Lophelia pertusa.</title>
        <authorList>
            <person name="Herrera S."/>
            <person name="Cordes E."/>
        </authorList>
    </citation>
    <scope>NUCLEOTIDE SEQUENCE</scope>
    <source>
        <strain evidence="1">USNM1676648</strain>
        <tissue evidence="1">Polyp</tissue>
    </source>
</reference>
<name>A0A9X0D4E1_9CNID</name>
<dbReference type="Proteomes" id="UP001163046">
    <property type="component" value="Unassembled WGS sequence"/>
</dbReference>
<dbReference type="OrthoDB" id="10355968at2759"/>
<evidence type="ECO:0000313" key="1">
    <source>
        <dbReference type="EMBL" id="KAJ7386126.1"/>
    </source>
</evidence>
<proteinExistence type="predicted"/>
<organism evidence="1 2">
    <name type="scientific">Desmophyllum pertusum</name>
    <dbReference type="NCBI Taxonomy" id="174260"/>
    <lineage>
        <taxon>Eukaryota</taxon>
        <taxon>Metazoa</taxon>
        <taxon>Cnidaria</taxon>
        <taxon>Anthozoa</taxon>
        <taxon>Hexacorallia</taxon>
        <taxon>Scleractinia</taxon>
        <taxon>Caryophylliina</taxon>
        <taxon>Caryophylliidae</taxon>
        <taxon>Desmophyllum</taxon>
    </lineage>
</organism>
<protein>
    <submittedName>
        <fullName evidence="1">Uncharacterized protein</fullName>
    </submittedName>
</protein>
<sequence>MGKSKVVDKNSKMCIQTSEKDGDGRIVKKFRAASNFIYKPVHQVMGAKDGYIMKVTTFPHNAQVNAFVPANPKRDVFVAYLNKSLHGNTAGGLVCSLSEPMFKNELVKKINKFLDGKRYSLLYVTDVLGKIPEAYQEGVDVYAMSDEVQITGDGVLIPPSEREFAFIPDDRRLKVSIKTPLSTMPFQLAIPFMKLALKHNFTATMFTLGCFAMTMHADLVRKLDGSPTVVLVGPAGRGKTTGLKIGNGLCSSINLSLAGMHEIGFIKTVSKEKFLQRASQCSIGVFLDDPPNISVLKELFIDFFNGASRDTIARGQEKIRCGLMITANDTVAGTARELRRLVYIPFMGTSVMGTTAEEVSAHVAIKRMIHKGDFSSSIGTFIQLGSSFLNGGMEQIGEIYIPWVASHLEGCLPDCILPYATALWFSEKICEELFGAGSENLLKDFFEETVAPFAVANQRNECTEPVKKGNQEASVGPNMVKKFKDDVLEFITNGEQDEVLEAIRYGQTKGTKCLVIQPHFFNNKPYNAPNINSHIK</sequence>
<dbReference type="EMBL" id="MU825878">
    <property type="protein sequence ID" value="KAJ7386126.1"/>
    <property type="molecule type" value="Genomic_DNA"/>
</dbReference>
<evidence type="ECO:0000313" key="2">
    <source>
        <dbReference type="Proteomes" id="UP001163046"/>
    </source>
</evidence>